<gene>
    <name evidence="1" type="ORF">BS47DRAFT_90240</name>
</gene>
<name>A0A9P6AQZ5_9AGAM</name>
<dbReference type="Proteomes" id="UP000886523">
    <property type="component" value="Unassembled WGS sequence"/>
</dbReference>
<evidence type="ECO:0000313" key="2">
    <source>
        <dbReference type="Proteomes" id="UP000886523"/>
    </source>
</evidence>
<dbReference type="EMBL" id="MU129018">
    <property type="protein sequence ID" value="KAF9510350.1"/>
    <property type="molecule type" value="Genomic_DNA"/>
</dbReference>
<proteinExistence type="predicted"/>
<evidence type="ECO:0000313" key="1">
    <source>
        <dbReference type="EMBL" id="KAF9510350.1"/>
    </source>
</evidence>
<protein>
    <submittedName>
        <fullName evidence="1">Uncharacterized protein</fullName>
    </submittedName>
</protein>
<comment type="caution">
    <text evidence="1">The sequence shown here is derived from an EMBL/GenBank/DDBJ whole genome shotgun (WGS) entry which is preliminary data.</text>
</comment>
<organism evidence="1 2">
    <name type="scientific">Hydnum rufescens UP504</name>
    <dbReference type="NCBI Taxonomy" id="1448309"/>
    <lineage>
        <taxon>Eukaryota</taxon>
        <taxon>Fungi</taxon>
        <taxon>Dikarya</taxon>
        <taxon>Basidiomycota</taxon>
        <taxon>Agaricomycotina</taxon>
        <taxon>Agaricomycetes</taxon>
        <taxon>Cantharellales</taxon>
        <taxon>Hydnaceae</taxon>
        <taxon>Hydnum</taxon>
    </lineage>
</organism>
<accession>A0A9P6AQZ5</accession>
<reference evidence="1" key="1">
    <citation type="journal article" date="2020" name="Nat. Commun.">
        <title>Large-scale genome sequencing of mycorrhizal fungi provides insights into the early evolution of symbiotic traits.</title>
        <authorList>
            <person name="Miyauchi S."/>
            <person name="Kiss E."/>
            <person name="Kuo A."/>
            <person name="Drula E."/>
            <person name="Kohler A."/>
            <person name="Sanchez-Garcia M."/>
            <person name="Morin E."/>
            <person name="Andreopoulos B."/>
            <person name="Barry K.W."/>
            <person name="Bonito G."/>
            <person name="Buee M."/>
            <person name="Carver A."/>
            <person name="Chen C."/>
            <person name="Cichocki N."/>
            <person name="Clum A."/>
            <person name="Culley D."/>
            <person name="Crous P.W."/>
            <person name="Fauchery L."/>
            <person name="Girlanda M."/>
            <person name="Hayes R.D."/>
            <person name="Keri Z."/>
            <person name="LaButti K."/>
            <person name="Lipzen A."/>
            <person name="Lombard V."/>
            <person name="Magnuson J."/>
            <person name="Maillard F."/>
            <person name="Murat C."/>
            <person name="Nolan M."/>
            <person name="Ohm R.A."/>
            <person name="Pangilinan J."/>
            <person name="Pereira M.F."/>
            <person name="Perotto S."/>
            <person name="Peter M."/>
            <person name="Pfister S."/>
            <person name="Riley R."/>
            <person name="Sitrit Y."/>
            <person name="Stielow J.B."/>
            <person name="Szollosi G."/>
            <person name="Zifcakova L."/>
            <person name="Stursova M."/>
            <person name="Spatafora J.W."/>
            <person name="Tedersoo L."/>
            <person name="Vaario L.M."/>
            <person name="Yamada A."/>
            <person name="Yan M."/>
            <person name="Wang P."/>
            <person name="Xu J."/>
            <person name="Bruns T."/>
            <person name="Baldrian P."/>
            <person name="Vilgalys R."/>
            <person name="Dunand C."/>
            <person name="Henrissat B."/>
            <person name="Grigoriev I.V."/>
            <person name="Hibbett D."/>
            <person name="Nagy L.G."/>
            <person name="Martin F.M."/>
        </authorList>
    </citation>
    <scope>NUCLEOTIDE SEQUENCE</scope>
    <source>
        <strain evidence="1">UP504</strain>
    </source>
</reference>
<sequence length="176" mass="20020">MPEDSRYIKTSWIVCEILPGGKAALTTPFQVLLSSLHHFSMYLNLLAMPWEAWLKDSYFFKDCGAGVPYEIKAELLILLVPSSKSLYTLPRSIESQCIRKSTRRFAHSDDHLLHVIELDMFLLGEVRVERPPSVHVASRSLDLGDCDLRGLTFNDEHIILQAVTPDAYDKLIILSF</sequence>
<dbReference type="AlphaFoldDB" id="A0A9P6AQZ5"/>
<keyword evidence="2" id="KW-1185">Reference proteome</keyword>